<keyword evidence="3" id="KW-1185">Reference proteome</keyword>
<dbReference type="AlphaFoldDB" id="A0A2R6WFB4"/>
<dbReference type="EMBL" id="KZ772770">
    <property type="protein sequence ID" value="PTQ32511.1"/>
    <property type="molecule type" value="Genomic_DNA"/>
</dbReference>
<proteinExistence type="predicted"/>
<organism evidence="2 3">
    <name type="scientific">Marchantia polymorpha</name>
    <name type="common">Common liverwort</name>
    <name type="synonym">Marchantia aquatica</name>
    <dbReference type="NCBI Taxonomy" id="3197"/>
    <lineage>
        <taxon>Eukaryota</taxon>
        <taxon>Viridiplantae</taxon>
        <taxon>Streptophyta</taxon>
        <taxon>Embryophyta</taxon>
        <taxon>Marchantiophyta</taxon>
        <taxon>Marchantiopsida</taxon>
        <taxon>Marchantiidae</taxon>
        <taxon>Marchantiales</taxon>
        <taxon>Marchantiaceae</taxon>
        <taxon>Marchantia</taxon>
    </lineage>
</organism>
<dbReference type="Proteomes" id="UP000244005">
    <property type="component" value="Unassembled WGS sequence"/>
</dbReference>
<feature type="region of interest" description="Disordered" evidence="1">
    <location>
        <begin position="110"/>
        <end position="130"/>
    </location>
</feature>
<accession>A0A2R6WFB4</accession>
<evidence type="ECO:0000313" key="3">
    <source>
        <dbReference type="Proteomes" id="UP000244005"/>
    </source>
</evidence>
<protein>
    <submittedName>
        <fullName evidence="2">Uncharacterized protein</fullName>
    </submittedName>
</protein>
<sequence length="192" mass="21968">MAQKWKSIGSEVRAIRTLYKHNFVPMNRTHTSQQHSQLFSLPIFRFCGTHGPCCPLRVLAGHSGGGLLAPARPMCREGHLLQLWEKVHTCKDHQRDQLILRKLQRSDFRRRPKGGPALRLPVSRDRPHRHLGRGVQGVLVHNGRERLRKAAATTHGRMQHRRREWQAGRLRGGRLQEVQNGPKCIDLAHVGT</sequence>
<dbReference type="Gramene" id="Mp4g01450.1">
    <property type="protein sequence ID" value="Mp4g01450.1.cds"/>
    <property type="gene ID" value="Mp4g01450"/>
</dbReference>
<evidence type="ECO:0000256" key="1">
    <source>
        <dbReference type="SAM" id="MobiDB-lite"/>
    </source>
</evidence>
<reference evidence="3" key="1">
    <citation type="journal article" date="2017" name="Cell">
        <title>Insights into land plant evolution garnered from the Marchantia polymorpha genome.</title>
        <authorList>
            <person name="Bowman J.L."/>
            <person name="Kohchi T."/>
            <person name="Yamato K.T."/>
            <person name="Jenkins J."/>
            <person name="Shu S."/>
            <person name="Ishizaki K."/>
            <person name="Yamaoka S."/>
            <person name="Nishihama R."/>
            <person name="Nakamura Y."/>
            <person name="Berger F."/>
            <person name="Adam C."/>
            <person name="Aki S.S."/>
            <person name="Althoff F."/>
            <person name="Araki T."/>
            <person name="Arteaga-Vazquez M.A."/>
            <person name="Balasubrmanian S."/>
            <person name="Barry K."/>
            <person name="Bauer D."/>
            <person name="Boehm C.R."/>
            <person name="Briginshaw L."/>
            <person name="Caballero-Perez J."/>
            <person name="Catarino B."/>
            <person name="Chen F."/>
            <person name="Chiyoda S."/>
            <person name="Chovatia M."/>
            <person name="Davies K.M."/>
            <person name="Delmans M."/>
            <person name="Demura T."/>
            <person name="Dierschke T."/>
            <person name="Dolan L."/>
            <person name="Dorantes-Acosta A.E."/>
            <person name="Eklund D.M."/>
            <person name="Florent S.N."/>
            <person name="Flores-Sandoval E."/>
            <person name="Fujiyama A."/>
            <person name="Fukuzawa H."/>
            <person name="Galik B."/>
            <person name="Grimanelli D."/>
            <person name="Grimwood J."/>
            <person name="Grossniklaus U."/>
            <person name="Hamada T."/>
            <person name="Haseloff J."/>
            <person name="Hetherington A.J."/>
            <person name="Higo A."/>
            <person name="Hirakawa Y."/>
            <person name="Hundley H.N."/>
            <person name="Ikeda Y."/>
            <person name="Inoue K."/>
            <person name="Inoue S.I."/>
            <person name="Ishida S."/>
            <person name="Jia Q."/>
            <person name="Kakita M."/>
            <person name="Kanazawa T."/>
            <person name="Kawai Y."/>
            <person name="Kawashima T."/>
            <person name="Kennedy M."/>
            <person name="Kinose K."/>
            <person name="Kinoshita T."/>
            <person name="Kohara Y."/>
            <person name="Koide E."/>
            <person name="Komatsu K."/>
            <person name="Kopischke S."/>
            <person name="Kubo M."/>
            <person name="Kyozuka J."/>
            <person name="Lagercrantz U."/>
            <person name="Lin S.S."/>
            <person name="Lindquist E."/>
            <person name="Lipzen A.M."/>
            <person name="Lu C.W."/>
            <person name="De Luna E."/>
            <person name="Martienssen R.A."/>
            <person name="Minamino N."/>
            <person name="Mizutani M."/>
            <person name="Mizutani M."/>
            <person name="Mochizuki N."/>
            <person name="Monte I."/>
            <person name="Mosher R."/>
            <person name="Nagasaki H."/>
            <person name="Nakagami H."/>
            <person name="Naramoto S."/>
            <person name="Nishitani K."/>
            <person name="Ohtani M."/>
            <person name="Okamoto T."/>
            <person name="Okumura M."/>
            <person name="Phillips J."/>
            <person name="Pollak B."/>
            <person name="Reinders A."/>
            <person name="Rovekamp M."/>
            <person name="Sano R."/>
            <person name="Sawa S."/>
            <person name="Schmid M.W."/>
            <person name="Shirakawa M."/>
            <person name="Solano R."/>
            <person name="Spunde A."/>
            <person name="Suetsugu N."/>
            <person name="Sugano S."/>
            <person name="Sugiyama A."/>
            <person name="Sun R."/>
            <person name="Suzuki Y."/>
            <person name="Takenaka M."/>
            <person name="Takezawa D."/>
            <person name="Tomogane H."/>
            <person name="Tsuzuki M."/>
            <person name="Ueda T."/>
            <person name="Umeda M."/>
            <person name="Ward J.M."/>
            <person name="Watanabe Y."/>
            <person name="Yazaki K."/>
            <person name="Yokoyama R."/>
            <person name="Yoshitake Y."/>
            <person name="Yotsui I."/>
            <person name="Zachgo S."/>
            <person name="Schmutz J."/>
        </authorList>
    </citation>
    <scope>NUCLEOTIDE SEQUENCE [LARGE SCALE GENOMIC DNA]</scope>
    <source>
        <strain evidence="3">Tak-1</strain>
    </source>
</reference>
<name>A0A2R6WFB4_MARPO</name>
<gene>
    <name evidence="2" type="ORF">MARPO_0098s0057</name>
</gene>
<evidence type="ECO:0000313" key="2">
    <source>
        <dbReference type="EMBL" id="PTQ32511.1"/>
    </source>
</evidence>